<dbReference type="InterPro" id="IPR018976">
    <property type="entry name" value="Imelysin-like"/>
</dbReference>
<evidence type="ECO:0000313" key="5">
    <source>
        <dbReference type="Proteomes" id="UP000724686"/>
    </source>
</evidence>
<sequence>MKTLEFSNKLKKTALIANKIKILLLTSLVVFPGIRCEEIGKISGVETLIIALFANASTGEFLNYSANQVAVPQFNRLQIASNQLKTSAANYFTTAGTGTGPTDLADLQNKWLAARKLFKQAEIFYINRSYLPSTYVHRLDGYVLGENSRPTTADLDAVAATAPSSSTVDSFPLTRRGFAALEYFIFDNGANVHTLAAIDNANGLSAGRRTYIASLATVIQLDSQRLYNAWNSSFANELATGSGSFTGTKDAVDSFINGIVQLEYTNQDVRIGVPAGLTLAGSTQFPAKLESVYSDTSYQDLLSSVEGLELVYAGNVGDTDSRSLSYLVRLQNSDLDTRVRSKINTLKSNIQSRINASITLKTDLTGNLTFVSTQIHSNFKELRTIFATEVIGILGANALPSNSDGD</sequence>
<keyword evidence="5" id="KW-1185">Reference proteome</keyword>
<comment type="subcellular location">
    <subcellularLocation>
        <location evidence="1">Cell envelope</location>
    </subcellularLocation>
</comment>
<gene>
    <name evidence="4" type="ORF">JWG45_18830</name>
</gene>
<name>A0ABS2UHY5_9LEPT</name>
<proteinExistence type="predicted"/>
<dbReference type="Gene3D" id="1.20.1420.20">
    <property type="entry name" value="M75 peptidase, HXXE motif"/>
    <property type="match status" value="1"/>
</dbReference>
<reference evidence="4 5" key="1">
    <citation type="submission" date="2021-02" db="EMBL/GenBank/DDBJ databases">
        <title>Leptospira ainlahdjerensis sp. nov., Leptospira ainazelensis sp. nov., Leptospira abararensis sp. nov. and Leptospira chreensis sp. nov., four new species isolated from water sources in Algeria.</title>
        <authorList>
            <person name="Amara Korba A."/>
            <person name="Kainiu M."/>
            <person name="Vincent A.T."/>
            <person name="Mariet J.-F."/>
            <person name="Veyrier F.J."/>
            <person name="Goarant C."/>
            <person name="Picardeau M."/>
        </authorList>
    </citation>
    <scope>NUCLEOTIDE SEQUENCE [LARGE SCALE GENOMIC DNA]</scope>
    <source>
        <strain evidence="4 5">201903070</strain>
    </source>
</reference>
<evidence type="ECO:0000256" key="1">
    <source>
        <dbReference type="ARBA" id="ARBA00004196"/>
    </source>
</evidence>
<dbReference type="EMBL" id="JAFFPU010000075">
    <property type="protein sequence ID" value="MBM9579203.1"/>
    <property type="molecule type" value="Genomic_DNA"/>
</dbReference>
<dbReference type="CDD" id="cd14659">
    <property type="entry name" value="Imelysin-like_IPPA"/>
    <property type="match status" value="1"/>
</dbReference>
<dbReference type="InterPro" id="IPR034984">
    <property type="entry name" value="Imelysin-like_IPPA"/>
</dbReference>
<dbReference type="Pfam" id="PF09375">
    <property type="entry name" value="Peptidase_M75"/>
    <property type="match status" value="1"/>
</dbReference>
<evidence type="ECO:0000256" key="2">
    <source>
        <dbReference type="ARBA" id="ARBA00022729"/>
    </source>
</evidence>
<evidence type="ECO:0000313" key="4">
    <source>
        <dbReference type="EMBL" id="MBM9579203.1"/>
    </source>
</evidence>
<protein>
    <submittedName>
        <fullName evidence="4">Imelysin family protein</fullName>
    </submittedName>
</protein>
<comment type="caution">
    <text evidence="4">The sequence shown here is derived from an EMBL/GenBank/DDBJ whole genome shotgun (WGS) entry which is preliminary data.</text>
</comment>
<dbReference type="RefSeq" id="WP_205281163.1">
    <property type="nucleotide sequence ID" value="NZ_JAFFPU010000075.1"/>
</dbReference>
<dbReference type="Proteomes" id="UP000724686">
    <property type="component" value="Unassembled WGS sequence"/>
</dbReference>
<accession>A0ABS2UHY5</accession>
<dbReference type="InterPro" id="IPR038352">
    <property type="entry name" value="Imelysin_sf"/>
</dbReference>
<keyword evidence="2" id="KW-0732">Signal</keyword>
<feature type="domain" description="Imelysin-like" evidence="3">
    <location>
        <begin position="70"/>
        <end position="351"/>
    </location>
</feature>
<organism evidence="4 5">
    <name type="scientific">Leptospira ainlahdjerensis</name>
    <dbReference type="NCBI Taxonomy" id="2810033"/>
    <lineage>
        <taxon>Bacteria</taxon>
        <taxon>Pseudomonadati</taxon>
        <taxon>Spirochaetota</taxon>
        <taxon>Spirochaetia</taxon>
        <taxon>Leptospirales</taxon>
        <taxon>Leptospiraceae</taxon>
        <taxon>Leptospira</taxon>
    </lineage>
</organism>
<evidence type="ECO:0000259" key="3">
    <source>
        <dbReference type="Pfam" id="PF09375"/>
    </source>
</evidence>